<geneLocation type="mitochondrion" evidence="6"/>
<feature type="transmembrane region" description="Helical" evidence="5">
    <location>
        <begin position="12"/>
        <end position="30"/>
    </location>
</feature>
<feature type="transmembrane region" description="Helical" evidence="5">
    <location>
        <begin position="103"/>
        <end position="124"/>
    </location>
</feature>
<accession>A0A7T3V4C8</accession>
<feature type="transmembrane region" description="Helical" evidence="5">
    <location>
        <begin position="161"/>
        <end position="182"/>
    </location>
</feature>
<reference evidence="6" key="1">
    <citation type="submission" date="2020-09" db="EMBL/GenBank/DDBJ databases">
        <authorList>
            <person name="Liu K."/>
            <person name="Chen N."/>
        </authorList>
    </citation>
    <scope>NUCLEOTIDE SEQUENCE</scope>
    <source>
        <strain evidence="6">CNS00050</strain>
    </source>
</reference>
<dbReference type="GeneID" id="65341103"/>
<gene>
    <name evidence="6" type="primary">tatC</name>
</gene>
<proteinExistence type="predicted"/>
<keyword evidence="2 5" id="KW-0812">Transmembrane</keyword>
<keyword evidence="4 5" id="KW-0472">Membrane</keyword>
<evidence type="ECO:0000256" key="2">
    <source>
        <dbReference type="ARBA" id="ARBA00022692"/>
    </source>
</evidence>
<dbReference type="Pfam" id="PF00902">
    <property type="entry name" value="TatC"/>
    <property type="match status" value="1"/>
</dbReference>
<feature type="transmembrane region" description="Helical" evidence="5">
    <location>
        <begin position="50"/>
        <end position="70"/>
    </location>
</feature>
<dbReference type="GO" id="GO:0016020">
    <property type="term" value="C:membrane"/>
    <property type="evidence" value="ECO:0007669"/>
    <property type="project" value="UniProtKB-SubCell"/>
</dbReference>
<protein>
    <submittedName>
        <fullName evidence="6">SecY-independent transporter protein</fullName>
    </submittedName>
</protein>
<comment type="subcellular location">
    <subcellularLocation>
        <location evidence="1">Membrane</location>
        <topology evidence="1">Multi-pass membrane protein</topology>
    </subcellularLocation>
</comment>
<evidence type="ECO:0000256" key="5">
    <source>
        <dbReference type="SAM" id="Phobius"/>
    </source>
</evidence>
<dbReference type="RefSeq" id="YP_010131749.1">
    <property type="nucleotide sequence ID" value="NC_056364.1"/>
</dbReference>
<dbReference type="AlphaFoldDB" id="A0A7T3V4C8"/>
<keyword evidence="3 5" id="KW-1133">Transmembrane helix</keyword>
<evidence type="ECO:0000256" key="1">
    <source>
        <dbReference type="ARBA" id="ARBA00004141"/>
    </source>
</evidence>
<dbReference type="EMBL" id="MW013551">
    <property type="protein sequence ID" value="QPZ94117.1"/>
    <property type="molecule type" value="Genomic_DNA"/>
</dbReference>
<sequence>MIHKYLLEIKYRVLFSILAWCFMMINCYYFKETLLYSFMRFSVKSNNDNLLYFLTTDVAEIFIAYIQLSYYVSNQIGAIFILCQTFSFLSAGLYLFEHIYFKTVVTFSIFFWIMLVIVFNSYIFPTSWEFFSKFQEFLSFQNLTFFFEARLKEYLTFYRSMFSLCNIIYQIVILFFIFLDLFKTNLLIIKKFRKIFYFVFFIFSTFLTPPEVVYQLITSICIIVIYELITIHMIFKTELTSFR</sequence>
<dbReference type="InterPro" id="IPR002033">
    <property type="entry name" value="TatC"/>
</dbReference>
<evidence type="ECO:0000256" key="3">
    <source>
        <dbReference type="ARBA" id="ARBA00022989"/>
    </source>
</evidence>
<keyword evidence="6" id="KW-0496">Mitochondrion</keyword>
<organism evidence="6">
    <name type="scientific">Thalassiosira profunda</name>
    <dbReference type="NCBI Taxonomy" id="376140"/>
    <lineage>
        <taxon>Eukaryota</taxon>
        <taxon>Sar</taxon>
        <taxon>Stramenopiles</taxon>
        <taxon>Ochrophyta</taxon>
        <taxon>Bacillariophyta</taxon>
        <taxon>Coscinodiscophyceae</taxon>
        <taxon>Thalassiosirophycidae</taxon>
        <taxon>Thalassiosirales</taxon>
        <taxon>Thalassiosiraceae</taxon>
        <taxon>Thalassiosira</taxon>
    </lineage>
</organism>
<feature type="transmembrane region" description="Helical" evidence="5">
    <location>
        <begin position="216"/>
        <end position="235"/>
    </location>
</feature>
<feature type="transmembrane region" description="Helical" evidence="5">
    <location>
        <begin position="76"/>
        <end position="96"/>
    </location>
</feature>
<evidence type="ECO:0000256" key="4">
    <source>
        <dbReference type="ARBA" id="ARBA00023136"/>
    </source>
</evidence>
<feature type="transmembrane region" description="Helical" evidence="5">
    <location>
        <begin position="194"/>
        <end position="210"/>
    </location>
</feature>
<evidence type="ECO:0000313" key="6">
    <source>
        <dbReference type="EMBL" id="QPZ94117.1"/>
    </source>
</evidence>
<name>A0A7T3V4C8_9STRA</name>